<organism evidence="1 3">
    <name type="scientific">Amycolatopsis regifaucium</name>
    <dbReference type="NCBI Taxonomy" id="546365"/>
    <lineage>
        <taxon>Bacteria</taxon>
        <taxon>Bacillati</taxon>
        <taxon>Actinomycetota</taxon>
        <taxon>Actinomycetes</taxon>
        <taxon>Pseudonocardiales</taxon>
        <taxon>Pseudonocardiaceae</taxon>
        <taxon>Amycolatopsis</taxon>
    </lineage>
</organism>
<accession>A0A154MUG4</accession>
<evidence type="ECO:0000313" key="3">
    <source>
        <dbReference type="Proteomes" id="UP000076321"/>
    </source>
</evidence>
<evidence type="ECO:0000313" key="4">
    <source>
        <dbReference type="Proteomes" id="UP000186883"/>
    </source>
</evidence>
<name>A0A154MUG4_9PSEU</name>
<dbReference type="EMBL" id="LQCI01000003">
    <property type="protein sequence ID" value="KZB87573.1"/>
    <property type="molecule type" value="Genomic_DNA"/>
</dbReference>
<dbReference type="Proteomes" id="UP000076321">
    <property type="component" value="Unassembled WGS sequence"/>
</dbReference>
<gene>
    <name evidence="2" type="ORF">ATP06_0214220</name>
    <name evidence="1" type="ORF">AVL48_23460</name>
</gene>
<protein>
    <submittedName>
        <fullName evidence="1">Uncharacterized protein</fullName>
    </submittedName>
</protein>
<dbReference type="Proteomes" id="UP000186883">
    <property type="component" value="Unassembled WGS sequence"/>
</dbReference>
<dbReference type="EMBL" id="LOBU02000012">
    <property type="protein sequence ID" value="OKA08403.1"/>
    <property type="molecule type" value="Genomic_DNA"/>
</dbReference>
<dbReference type="AlphaFoldDB" id="A0A154MUG4"/>
<evidence type="ECO:0000313" key="2">
    <source>
        <dbReference type="EMBL" id="OKA08403.1"/>
    </source>
</evidence>
<reference evidence="2 4" key="2">
    <citation type="submission" date="2016-11" db="EMBL/GenBank/DDBJ databases">
        <title>Genome sequencing of Amycolatopsis regifaucium.</title>
        <authorList>
            <person name="Mayilraj S."/>
            <person name="Kaur N."/>
        </authorList>
    </citation>
    <scope>NUCLEOTIDE SEQUENCE [LARGE SCALE GENOMIC DNA]</scope>
    <source>
        <strain evidence="2 4">GY080</strain>
    </source>
</reference>
<dbReference type="OrthoDB" id="4749283at2"/>
<comment type="caution">
    <text evidence="1">The sequence shown here is derived from an EMBL/GenBank/DDBJ whole genome shotgun (WGS) entry which is preliminary data.</text>
</comment>
<sequence>MAPKRSKFAWLRFAIPIVVVVLSAGAFAFNYFTGTGNAQPGECLSVSEFTRTADEPKKADCGAQEANVKIAARVGGDEACPQGDYDTISMSGRISYKLCLAVNAKQGDCLTGYNSSTAGYQKVPCTDPGKDAELLKVADVVDEAVCEGTEATHVRSYSIPPTTLCLKVGK</sequence>
<proteinExistence type="predicted"/>
<keyword evidence="4" id="KW-1185">Reference proteome</keyword>
<reference evidence="1 3" key="1">
    <citation type="submission" date="2015-12" db="EMBL/GenBank/DDBJ databases">
        <title>Amycolatopsis regifaucium genome sequencing and assembly.</title>
        <authorList>
            <person name="Mayilraj S."/>
        </authorList>
    </citation>
    <scope>NUCLEOTIDE SEQUENCE [LARGE SCALE GENOMIC DNA]</scope>
    <source>
        <strain evidence="1 3">GY080</strain>
    </source>
</reference>
<evidence type="ECO:0000313" key="1">
    <source>
        <dbReference type="EMBL" id="KZB87573.1"/>
    </source>
</evidence>